<dbReference type="Proteomes" id="UP000050761">
    <property type="component" value="Unassembled WGS sequence"/>
</dbReference>
<dbReference type="WBParaSite" id="HPBE_0001450001-mRNA-1">
    <property type="protein sequence ID" value="HPBE_0001450001-mRNA-1"/>
    <property type="gene ID" value="HPBE_0001450001"/>
</dbReference>
<protein>
    <submittedName>
        <fullName evidence="3">Transcriptional regulator</fullName>
    </submittedName>
</protein>
<keyword evidence="2" id="KW-1185">Reference proteome</keyword>
<dbReference type="AlphaFoldDB" id="A0A183G099"/>
<accession>A0A183G099</accession>
<evidence type="ECO:0000313" key="1">
    <source>
        <dbReference type="EMBL" id="VDO99833.1"/>
    </source>
</evidence>
<name>A0A183G099_HELPZ</name>
<proteinExistence type="predicted"/>
<organism evidence="2 3">
    <name type="scientific">Heligmosomoides polygyrus</name>
    <name type="common">Parasitic roundworm</name>
    <dbReference type="NCBI Taxonomy" id="6339"/>
    <lineage>
        <taxon>Eukaryota</taxon>
        <taxon>Metazoa</taxon>
        <taxon>Ecdysozoa</taxon>
        <taxon>Nematoda</taxon>
        <taxon>Chromadorea</taxon>
        <taxon>Rhabditida</taxon>
        <taxon>Rhabditina</taxon>
        <taxon>Rhabditomorpha</taxon>
        <taxon>Strongyloidea</taxon>
        <taxon>Heligmosomidae</taxon>
        <taxon>Heligmosomoides</taxon>
    </lineage>
</organism>
<evidence type="ECO:0000313" key="3">
    <source>
        <dbReference type="WBParaSite" id="HPBE_0001450001-mRNA-1"/>
    </source>
</evidence>
<dbReference type="EMBL" id="UZAH01028389">
    <property type="protein sequence ID" value="VDO99833.1"/>
    <property type="molecule type" value="Genomic_DNA"/>
</dbReference>
<gene>
    <name evidence="1" type="ORF">HPBE_LOCUS14501</name>
</gene>
<reference evidence="1 2" key="1">
    <citation type="submission" date="2018-11" db="EMBL/GenBank/DDBJ databases">
        <authorList>
            <consortium name="Pathogen Informatics"/>
        </authorList>
    </citation>
    <scope>NUCLEOTIDE SEQUENCE [LARGE SCALE GENOMIC DNA]</scope>
</reference>
<sequence>MMQAVKIKYDVIGLIETRGHHFLHAAYDSGKELFLGVGGVGVLVNTHLAMNIDSYESLTSRIGRLRLKRCGSVLALTVQRDRPHYLQPQVLPDRRLR</sequence>
<reference evidence="3" key="2">
    <citation type="submission" date="2019-09" db="UniProtKB">
        <authorList>
            <consortium name="WormBaseParasite"/>
        </authorList>
    </citation>
    <scope>IDENTIFICATION</scope>
</reference>
<evidence type="ECO:0000313" key="2">
    <source>
        <dbReference type="Proteomes" id="UP000050761"/>
    </source>
</evidence>
<dbReference type="OrthoDB" id="5853628at2759"/>
<accession>A0A3P8B5B1</accession>